<feature type="signal peptide" evidence="5">
    <location>
        <begin position="1"/>
        <end position="23"/>
    </location>
</feature>
<reference evidence="9" key="1">
    <citation type="submission" date="2025-08" db="UniProtKB">
        <authorList>
            <consortium name="RefSeq"/>
        </authorList>
    </citation>
    <scope>IDENTIFICATION</scope>
    <source>
        <tissue evidence="9">Entire body</tissue>
    </source>
</reference>
<dbReference type="InterPro" id="IPR036116">
    <property type="entry name" value="FN3_sf"/>
</dbReference>
<feature type="domain" description="Fibronectin type-III" evidence="7">
    <location>
        <begin position="734"/>
        <end position="843"/>
    </location>
</feature>
<feature type="domain" description="Ig-like" evidence="6">
    <location>
        <begin position="51"/>
        <end position="154"/>
    </location>
</feature>
<feature type="domain" description="Ig-like" evidence="6">
    <location>
        <begin position="156"/>
        <end position="254"/>
    </location>
</feature>
<evidence type="ECO:0000259" key="7">
    <source>
        <dbReference type="PROSITE" id="PS50853"/>
    </source>
</evidence>
<feature type="domain" description="Ig-like" evidence="6">
    <location>
        <begin position="265"/>
        <end position="346"/>
    </location>
</feature>
<dbReference type="SMART" id="SM00409">
    <property type="entry name" value="IG"/>
    <property type="match status" value="4"/>
</dbReference>
<feature type="domain" description="Ig-like" evidence="6">
    <location>
        <begin position="351"/>
        <end position="435"/>
    </location>
</feature>
<evidence type="ECO:0000256" key="1">
    <source>
        <dbReference type="ARBA" id="ARBA00022737"/>
    </source>
</evidence>
<name>A0A1W4WM82_AGRPL</name>
<dbReference type="STRING" id="224129.A0A1W4WM82"/>
<dbReference type="Pfam" id="PF07679">
    <property type="entry name" value="I-set"/>
    <property type="match status" value="1"/>
</dbReference>
<dbReference type="PANTHER" id="PTHR10075:SF100">
    <property type="entry name" value="FASCICLIN-2"/>
    <property type="match status" value="1"/>
</dbReference>
<keyword evidence="5" id="KW-0732">Signal</keyword>
<sequence>MAVPILQFSVVFTVGLCLGPAAGHVYSWYSPNALRIVAGHEVVPFSVSVIPLSLHLKDPQSVVAKREASVTLSCETTSASDGRLQFAWYHWNNTIVPGNDLFNRTILPNGTLVIPRVVPGGAVNNIRKGVRRGGGGVEGEYRCLARNNKGAILSGPAQLTIASLARGFQKAPADVEIHETQPVILPCHINSIPTAVIRWERDSKPLPHSTRYVPLPSGALLINNVHSVDAGYYRCIATNKILKKSRISTAGNLTVLPHPNFPQAPRFLLPPGSKPKTTVVAGTNLSLHCAVTGWPIPEIKWLYRMEYFIGNISTLTLKNISSNFTGNYTCLASNTAGNTSQDYFVEVQTPPYFNFTPVSTVYPSAKTLRLECSALGYPTPEVHWLVNGTRVAYSGRIRKLNSTLIFSHSFTSDQGIYQCVAVNSVGEKWAAAEIMPDRSKGIPRPPQNVRCRPYDEKSICLTWDNPPHLTAQAYSVNSYLGRDMGPEYITNVTYRLATGLSTNTNYTFYIRLYQTSASDQSENVTCRTEKVGNRMLNVKALSYNCVELTWNEVNTDIQCGQNYASYKVQWKDVDQLHSYIKFTNTRKMIISGLLHGKTYRFRVPSKNSSDQTTSVTYNLSQENLVGNDECHINSSSNLMKVEAMEPSSVNLTWSPEKETEIDFFDVCFQEAQKEKELEPPKRKCFESKGTHLNITDLKPGTFYTFSLQTNYKNGTSSTTPYLTEVQTATDVPSVVQKLHYKILSLNSACITFKPPLKEKEKIIGYLLSYTPNEDWQYEQWQKINITLNDFEQNQQCVVEDNETLSFVLNNLNPELQYVIIVQPFSAVSTGNPALPLTFSTKELSTNISLPENTNQVDLRYKQKLGIALGVSISLLCILCCSSYMLLRKKCVKRETTIRAQHVRTNYLPVGMTTLPSAHPRSGEVCTAEAHEMQVLMSDDSILGDIPSDSLAHIDTKGGVGFPNCKVNGIIKDAKVNGMVHITENPRFKYLASNGHAVVESCNEQNGNGPSTITSPPSIINGVENTNTNASATNGGSFKSKMKTNVSKKDLLKLSDYNSNNEISTSSAKFLDDEDASLNSTAITYLDDSTSSVPPGRRISSILGPNG</sequence>
<organism evidence="8 9">
    <name type="scientific">Agrilus planipennis</name>
    <name type="common">Emerald ash borer</name>
    <name type="synonym">Agrilus marcopoli</name>
    <dbReference type="NCBI Taxonomy" id="224129"/>
    <lineage>
        <taxon>Eukaryota</taxon>
        <taxon>Metazoa</taxon>
        <taxon>Ecdysozoa</taxon>
        <taxon>Arthropoda</taxon>
        <taxon>Hexapoda</taxon>
        <taxon>Insecta</taxon>
        <taxon>Pterygota</taxon>
        <taxon>Neoptera</taxon>
        <taxon>Endopterygota</taxon>
        <taxon>Coleoptera</taxon>
        <taxon>Polyphaga</taxon>
        <taxon>Elateriformia</taxon>
        <taxon>Buprestoidea</taxon>
        <taxon>Buprestidae</taxon>
        <taxon>Agrilinae</taxon>
        <taxon>Agrilus</taxon>
    </lineage>
</organism>
<evidence type="ECO:0000256" key="5">
    <source>
        <dbReference type="SAM" id="SignalP"/>
    </source>
</evidence>
<evidence type="ECO:0000313" key="8">
    <source>
        <dbReference type="Proteomes" id="UP000192223"/>
    </source>
</evidence>
<dbReference type="GeneID" id="108734479"/>
<dbReference type="InterPro" id="IPR003961">
    <property type="entry name" value="FN3_dom"/>
</dbReference>
<feature type="chain" id="PRO_5010740168" evidence="5">
    <location>
        <begin position="24"/>
        <end position="1106"/>
    </location>
</feature>
<dbReference type="OrthoDB" id="438268at2759"/>
<dbReference type="PROSITE" id="PS50835">
    <property type="entry name" value="IG_LIKE"/>
    <property type="match status" value="4"/>
</dbReference>
<feature type="region of interest" description="Disordered" evidence="3">
    <location>
        <begin position="1086"/>
        <end position="1106"/>
    </location>
</feature>
<keyword evidence="4" id="KW-0472">Membrane</keyword>
<dbReference type="InterPro" id="IPR036179">
    <property type="entry name" value="Ig-like_dom_sf"/>
</dbReference>
<dbReference type="Proteomes" id="UP000192223">
    <property type="component" value="Unplaced"/>
</dbReference>
<keyword evidence="1" id="KW-0677">Repeat</keyword>
<dbReference type="Gene3D" id="2.60.40.10">
    <property type="entry name" value="Immunoglobulins"/>
    <property type="match status" value="8"/>
</dbReference>
<dbReference type="Pfam" id="PF00041">
    <property type="entry name" value="fn3"/>
    <property type="match status" value="1"/>
</dbReference>
<protein>
    <submittedName>
        <fullName evidence="9">Protogenin isoform X1</fullName>
    </submittedName>
</protein>
<evidence type="ECO:0000259" key="6">
    <source>
        <dbReference type="PROSITE" id="PS50835"/>
    </source>
</evidence>
<gene>
    <name evidence="9" type="primary">LOC108734479</name>
</gene>
<dbReference type="InterPro" id="IPR007110">
    <property type="entry name" value="Ig-like_dom"/>
</dbReference>
<dbReference type="SUPFAM" id="SSF49265">
    <property type="entry name" value="Fibronectin type III"/>
    <property type="match status" value="2"/>
</dbReference>
<proteinExistence type="predicted"/>
<feature type="domain" description="Fibronectin type-III" evidence="7">
    <location>
        <begin position="445"/>
        <end position="531"/>
    </location>
</feature>
<dbReference type="SUPFAM" id="SSF48726">
    <property type="entry name" value="Immunoglobulin"/>
    <property type="match status" value="4"/>
</dbReference>
<evidence type="ECO:0000256" key="3">
    <source>
        <dbReference type="SAM" id="MobiDB-lite"/>
    </source>
</evidence>
<dbReference type="AlphaFoldDB" id="A0A1W4WM82"/>
<dbReference type="GO" id="GO:0048812">
    <property type="term" value="P:neuron projection morphogenesis"/>
    <property type="evidence" value="ECO:0007669"/>
    <property type="project" value="UniProtKB-ARBA"/>
</dbReference>
<dbReference type="RefSeq" id="XP_018321562.1">
    <property type="nucleotide sequence ID" value="XM_018466060.2"/>
</dbReference>
<dbReference type="KEGG" id="apln:108734479"/>
<feature type="transmembrane region" description="Helical" evidence="4">
    <location>
        <begin position="864"/>
        <end position="886"/>
    </location>
</feature>
<dbReference type="PROSITE" id="PS50853">
    <property type="entry name" value="FN3"/>
    <property type="match status" value="4"/>
</dbReference>
<dbReference type="SMART" id="SM00060">
    <property type="entry name" value="FN3"/>
    <property type="match status" value="4"/>
</dbReference>
<dbReference type="InterPro" id="IPR013098">
    <property type="entry name" value="Ig_I-set"/>
</dbReference>
<accession>A0A1W4WM82</accession>
<dbReference type="CDD" id="cd00063">
    <property type="entry name" value="FN3"/>
    <property type="match status" value="4"/>
</dbReference>
<dbReference type="InterPro" id="IPR003598">
    <property type="entry name" value="Ig_sub2"/>
</dbReference>
<keyword evidence="8" id="KW-1185">Reference proteome</keyword>
<dbReference type="PANTHER" id="PTHR10075">
    <property type="entry name" value="BASIGIN RELATED"/>
    <property type="match status" value="1"/>
</dbReference>
<dbReference type="InParanoid" id="A0A1W4WM82"/>
<dbReference type="InterPro" id="IPR003599">
    <property type="entry name" value="Ig_sub"/>
</dbReference>
<evidence type="ECO:0000256" key="2">
    <source>
        <dbReference type="ARBA" id="ARBA00023319"/>
    </source>
</evidence>
<dbReference type="SMART" id="SM00408">
    <property type="entry name" value="IGc2"/>
    <property type="match status" value="4"/>
</dbReference>
<evidence type="ECO:0000256" key="4">
    <source>
        <dbReference type="SAM" id="Phobius"/>
    </source>
</evidence>
<dbReference type="InterPro" id="IPR013783">
    <property type="entry name" value="Ig-like_fold"/>
</dbReference>
<evidence type="ECO:0000313" key="9">
    <source>
        <dbReference type="RefSeq" id="XP_018321562.1"/>
    </source>
</evidence>
<feature type="domain" description="Fibronectin type-III" evidence="7">
    <location>
        <begin position="532"/>
        <end position="623"/>
    </location>
</feature>
<keyword evidence="2" id="KW-0393">Immunoglobulin domain</keyword>
<keyword evidence="4" id="KW-1133">Transmembrane helix</keyword>
<keyword evidence="4" id="KW-0812">Transmembrane</keyword>
<dbReference type="Pfam" id="PF13927">
    <property type="entry name" value="Ig_3"/>
    <property type="match status" value="2"/>
</dbReference>
<feature type="domain" description="Fibronectin type-III" evidence="7">
    <location>
        <begin position="634"/>
        <end position="730"/>
    </location>
</feature>